<keyword evidence="1" id="KW-0808">Transferase</keyword>
<dbReference type="Pfam" id="PF00583">
    <property type="entry name" value="Acetyltransf_1"/>
    <property type="match status" value="1"/>
</dbReference>
<dbReference type="Gene3D" id="3.40.630.30">
    <property type="match status" value="1"/>
</dbReference>
<sequence length="166" mass="18378">MFSIQPEPFSPCAATLIEALDSWQNALYPVESQYCTDLAALQDDELILLMARDAQGRAAGCVSLLLQPQNCGELKRMFVAPEYRGQGLAEQLIAAIEQQAQQAEITLLRLETGVHHHSAIRLYQRLGYQRCAPFPPYGNDPLGVYMAKNLRLSAPLSAASRCESIR</sequence>
<dbReference type="InterPro" id="IPR050832">
    <property type="entry name" value="Bact_Acetyltransf"/>
</dbReference>
<evidence type="ECO:0000256" key="1">
    <source>
        <dbReference type="ARBA" id="ARBA00022679"/>
    </source>
</evidence>
<reference evidence="4 5" key="1">
    <citation type="submission" date="2024-08" db="EMBL/GenBank/DDBJ databases">
        <title>Pantoea ronii - a newly identified human opportunistic pathogen.</title>
        <authorList>
            <person name="Keidar-Friedman D."/>
            <person name="Sorek N."/>
            <person name="Leshin-Carmel D."/>
            <person name="Tsur A."/>
            <person name="Amsalem M."/>
            <person name="Tolkach D."/>
            <person name="Brosh-Nissimov T."/>
        </authorList>
    </citation>
    <scope>NUCLEOTIDE SEQUENCE [LARGE SCALE GENOMIC DNA]</scope>
    <source>
        <strain evidence="4 5">AA23256</strain>
    </source>
</reference>
<dbReference type="InterPro" id="IPR016181">
    <property type="entry name" value="Acyl_CoA_acyltransferase"/>
</dbReference>
<keyword evidence="5" id="KW-1185">Reference proteome</keyword>
<evidence type="ECO:0000256" key="2">
    <source>
        <dbReference type="ARBA" id="ARBA00023315"/>
    </source>
</evidence>
<keyword evidence="2" id="KW-0012">Acyltransferase</keyword>
<dbReference type="CDD" id="cd04301">
    <property type="entry name" value="NAT_SF"/>
    <property type="match status" value="1"/>
</dbReference>
<name>A0ABW7PRA0_9GAMM</name>
<dbReference type="PANTHER" id="PTHR43877:SF2">
    <property type="entry name" value="AMINOALKYLPHOSPHONATE N-ACETYLTRANSFERASE-RELATED"/>
    <property type="match status" value="1"/>
</dbReference>
<protein>
    <submittedName>
        <fullName evidence="4">GNAT family N-acetyltransferase</fullName>
    </submittedName>
</protein>
<dbReference type="SUPFAM" id="SSF55729">
    <property type="entry name" value="Acyl-CoA N-acyltransferases (Nat)"/>
    <property type="match status" value="1"/>
</dbReference>
<evidence type="ECO:0000313" key="4">
    <source>
        <dbReference type="EMBL" id="MFH8132812.1"/>
    </source>
</evidence>
<dbReference type="PROSITE" id="PS51186">
    <property type="entry name" value="GNAT"/>
    <property type="match status" value="1"/>
</dbReference>
<dbReference type="PANTHER" id="PTHR43877">
    <property type="entry name" value="AMINOALKYLPHOSPHONATE N-ACETYLTRANSFERASE-RELATED-RELATED"/>
    <property type="match status" value="1"/>
</dbReference>
<dbReference type="InterPro" id="IPR000182">
    <property type="entry name" value="GNAT_dom"/>
</dbReference>
<gene>
    <name evidence="4" type="ORF">ABU178_01240</name>
</gene>
<proteinExistence type="predicted"/>
<evidence type="ECO:0000313" key="5">
    <source>
        <dbReference type="Proteomes" id="UP001611251"/>
    </source>
</evidence>
<organism evidence="4 5">
    <name type="scientific">Pantoea osteomyelitidis</name>
    <dbReference type="NCBI Taxonomy" id="3230026"/>
    <lineage>
        <taxon>Bacteria</taxon>
        <taxon>Pseudomonadati</taxon>
        <taxon>Pseudomonadota</taxon>
        <taxon>Gammaproteobacteria</taxon>
        <taxon>Enterobacterales</taxon>
        <taxon>Erwiniaceae</taxon>
        <taxon>Pantoea</taxon>
    </lineage>
</organism>
<dbReference type="Proteomes" id="UP001611251">
    <property type="component" value="Unassembled WGS sequence"/>
</dbReference>
<dbReference type="EMBL" id="JBGFSN010000002">
    <property type="protein sequence ID" value="MFH8132812.1"/>
    <property type="molecule type" value="Genomic_DNA"/>
</dbReference>
<accession>A0ABW7PRA0</accession>
<evidence type="ECO:0000259" key="3">
    <source>
        <dbReference type="PROSITE" id="PS51186"/>
    </source>
</evidence>
<comment type="caution">
    <text evidence="4">The sequence shown here is derived from an EMBL/GenBank/DDBJ whole genome shotgun (WGS) entry which is preliminary data.</text>
</comment>
<dbReference type="RefSeq" id="WP_397211190.1">
    <property type="nucleotide sequence ID" value="NZ_JBGFSN010000002.1"/>
</dbReference>
<feature type="domain" description="N-acetyltransferase" evidence="3">
    <location>
        <begin position="7"/>
        <end position="151"/>
    </location>
</feature>